<proteinExistence type="inferred from homology"/>
<sequence length="828" mass="91431">MSFLPQFGNLPPIQTRKALLLLDLQNDFIRSTGALHVPNTADFLEVIPQLASTFRRNGDVVWVRSHAQSQQPLTSPSDAQDLVVLGRADQTLQPQSALDGDSQDGDESMDEEAFLSAKQPRCCLPQTPGAKFPAPVVAAIDPESDTLIIKSEYSALRDHSLILSFRTRFITELYLCGSLSNISVYATALDAARHGFSVTLIEDCLGYRSFPRHEEAMRRMADIFGASGITTQELFEELDWAETDAIARGSSTHRPLRTVTPAGIEGVMEGLDFGAQSRSATKKEASAEAPAVGGGRRRRIEDLMAEFSDPENQSLQELASYTRSRVRNAASEANTPQVGAQKARIRVRRTKKPDAKSEAGSRTDQPRRSDRARKQEVYRPGDVIGEGDSRIVYDLELPEEAFEKIRDEVAWQKMYHLSGQVPRLVAVQGRALDDGSVPIYRHPADESPPLQPFTPTVDAVRSVVELILGHPLNHALIQLYRDGQDRISEHSDKTLDIVRGSSICNVSLGAQRVMVLRTKGKESEGTSDGRLTQRVPMPHESLFILGEKTNMRWLHGIRPDKRAIDEKSSEERAYGGQRISLTFRHIGTYLSPTEDAIWGQGAVAKTQDSARPVIHGHPAETERMIRAFGQENHATDFDWDGVYGGGFDVVNFVTATTAKLVLGPDPVANFRIRLCLNENGLRYDATHSASTYPDKLPVFIDANGAEVAGDTNIMAHLAKHALELVRPGVDALRGGNLLCEINQLLASCRDQKSSTGNIELLSRWEAALREQPFASGAAFGIDDCSLFPVLWEIQTTNPLLIASYPNLMQYYSRVEKRGIVKTTLEEMA</sequence>
<dbReference type="VEuPathDB" id="FungiDB:BO97DRAFT_408116"/>
<dbReference type="Pfam" id="PF13532">
    <property type="entry name" value="2OG-FeII_Oxy_2"/>
    <property type="match status" value="1"/>
</dbReference>
<dbReference type="Proteomes" id="UP000248961">
    <property type="component" value="Unassembled WGS sequence"/>
</dbReference>
<dbReference type="InterPro" id="IPR005123">
    <property type="entry name" value="Oxoglu/Fe-dep_dioxygenase_dom"/>
</dbReference>
<dbReference type="CDD" id="cd00431">
    <property type="entry name" value="cysteine_hydrolases"/>
    <property type="match status" value="1"/>
</dbReference>
<protein>
    <recommendedName>
        <fullName evidence="3">Fe2OG dioxygenase domain-containing protein</fullName>
    </recommendedName>
</protein>
<evidence type="ECO:0000256" key="2">
    <source>
        <dbReference type="SAM" id="MobiDB-lite"/>
    </source>
</evidence>
<feature type="domain" description="Fe2OG dioxygenase" evidence="3">
    <location>
        <begin position="471"/>
        <end position="587"/>
    </location>
</feature>
<dbReference type="RefSeq" id="XP_025548069.1">
    <property type="nucleotide sequence ID" value="XM_025695785.1"/>
</dbReference>
<evidence type="ECO:0000259" key="3">
    <source>
        <dbReference type="PROSITE" id="PS51471"/>
    </source>
</evidence>
<dbReference type="CDD" id="cd00299">
    <property type="entry name" value="GST_C_family"/>
    <property type="match status" value="1"/>
</dbReference>
<dbReference type="AlphaFoldDB" id="A0A395HNR7"/>
<feature type="region of interest" description="Disordered" evidence="2">
    <location>
        <begin position="326"/>
        <end position="379"/>
    </location>
</feature>
<accession>A0A395HNR7</accession>
<dbReference type="PANTHER" id="PTHR31212:SF5">
    <property type="entry name" value="ISOCHORISMATASE FAMILY PROTEIN FAMILY (AFU_ORTHOLOGUE AFUA_3G14500)"/>
    <property type="match status" value="1"/>
</dbReference>
<dbReference type="EMBL" id="KZ824309">
    <property type="protein sequence ID" value="RAL08915.1"/>
    <property type="molecule type" value="Genomic_DNA"/>
</dbReference>
<dbReference type="InterPro" id="IPR037151">
    <property type="entry name" value="AlkB-like_sf"/>
</dbReference>
<dbReference type="SUPFAM" id="SSF52499">
    <property type="entry name" value="Isochorismatase-like hydrolases"/>
    <property type="match status" value="1"/>
</dbReference>
<dbReference type="SUPFAM" id="SSF51197">
    <property type="entry name" value="Clavaminate synthase-like"/>
    <property type="match status" value="1"/>
</dbReference>
<comment type="similarity">
    <text evidence="1">Belongs to the isochorismatase family.</text>
</comment>
<organism evidence="4 5">
    <name type="scientific">Aspergillus homomorphus (strain CBS 101889)</name>
    <dbReference type="NCBI Taxonomy" id="1450537"/>
    <lineage>
        <taxon>Eukaryota</taxon>
        <taxon>Fungi</taxon>
        <taxon>Dikarya</taxon>
        <taxon>Ascomycota</taxon>
        <taxon>Pezizomycotina</taxon>
        <taxon>Eurotiomycetes</taxon>
        <taxon>Eurotiomycetidae</taxon>
        <taxon>Eurotiales</taxon>
        <taxon>Aspergillaceae</taxon>
        <taxon>Aspergillus</taxon>
        <taxon>Aspergillus subgen. Circumdati</taxon>
    </lineage>
</organism>
<dbReference type="Gene3D" id="3.40.50.850">
    <property type="entry name" value="Isochorismatase-like"/>
    <property type="match status" value="1"/>
</dbReference>
<dbReference type="PANTHER" id="PTHR31212">
    <property type="entry name" value="ALPHA-KETOGLUTARATE-DEPENDENT DIOXYGENASE ALKB HOMOLOG 3"/>
    <property type="match status" value="1"/>
</dbReference>
<dbReference type="GO" id="GO:0051213">
    <property type="term" value="F:dioxygenase activity"/>
    <property type="evidence" value="ECO:0007669"/>
    <property type="project" value="InterPro"/>
</dbReference>
<dbReference type="InterPro" id="IPR036380">
    <property type="entry name" value="Isochorismatase-like_sf"/>
</dbReference>
<evidence type="ECO:0000313" key="5">
    <source>
        <dbReference type="Proteomes" id="UP000248961"/>
    </source>
</evidence>
<dbReference type="Pfam" id="PF13410">
    <property type="entry name" value="GST_C_2"/>
    <property type="match status" value="1"/>
</dbReference>
<gene>
    <name evidence="4" type="ORF">BO97DRAFT_408116</name>
</gene>
<reference evidence="4 5" key="1">
    <citation type="submission" date="2018-02" db="EMBL/GenBank/DDBJ databases">
        <title>The genomes of Aspergillus section Nigri reveals drivers in fungal speciation.</title>
        <authorList>
            <consortium name="DOE Joint Genome Institute"/>
            <person name="Vesth T.C."/>
            <person name="Nybo J."/>
            <person name="Theobald S."/>
            <person name="Brandl J."/>
            <person name="Frisvad J.C."/>
            <person name="Nielsen K.F."/>
            <person name="Lyhne E.K."/>
            <person name="Kogle M.E."/>
            <person name="Kuo A."/>
            <person name="Riley R."/>
            <person name="Clum A."/>
            <person name="Nolan M."/>
            <person name="Lipzen A."/>
            <person name="Salamov A."/>
            <person name="Henrissat B."/>
            <person name="Wiebenga A."/>
            <person name="De vries R.P."/>
            <person name="Grigoriev I.V."/>
            <person name="Mortensen U.H."/>
            <person name="Andersen M.R."/>
            <person name="Baker S.E."/>
        </authorList>
    </citation>
    <scope>NUCLEOTIDE SEQUENCE [LARGE SCALE GENOMIC DNA]</scope>
    <source>
        <strain evidence="4 5">CBS 101889</strain>
    </source>
</reference>
<dbReference type="Pfam" id="PF00857">
    <property type="entry name" value="Isochorismatase"/>
    <property type="match status" value="1"/>
</dbReference>
<name>A0A395HNR7_ASPHC</name>
<dbReference type="Gene3D" id="2.60.120.590">
    <property type="entry name" value="Alpha-ketoglutarate-dependent dioxygenase AlkB-like"/>
    <property type="match status" value="1"/>
</dbReference>
<keyword evidence="5" id="KW-1185">Reference proteome</keyword>
<dbReference type="GO" id="GO:0006307">
    <property type="term" value="P:DNA alkylation repair"/>
    <property type="evidence" value="ECO:0007669"/>
    <property type="project" value="InterPro"/>
</dbReference>
<dbReference type="InterPro" id="IPR000868">
    <property type="entry name" value="Isochorismatase-like_dom"/>
</dbReference>
<dbReference type="InterPro" id="IPR027450">
    <property type="entry name" value="AlkB-like"/>
</dbReference>
<dbReference type="OrthoDB" id="445341at2759"/>
<dbReference type="GeneID" id="37200074"/>
<dbReference type="Gene3D" id="1.20.1050.10">
    <property type="match status" value="1"/>
</dbReference>
<dbReference type="InterPro" id="IPR036282">
    <property type="entry name" value="Glutathione-S-Trfase_C_sf"/>
</dbReference>
<dbReference type="InterPro" id="IPR032854">
    <property type="entry name" value="ALKBH3"/>
</dbReference>
<dbReference type="SUPFAM" id="SSF47616">
    <property type="entry name" value="GST C-terminal domain-like"/>
    <property type="match status" value="1"/>
</dbReference>
<dbReference type="STRING" id="1450537.A0A395HNR7"/>
<dbReference type="PROSITE" id="PS51471">
    <property type="entry name" value="FE2OG_OXY"/>
    <property type="match status" value="1"/>
</dbReference>
<feature type="compositionally biased region" description="Basic and acidic residues" evidence="2">
    <location>
        <begin position="352"/>
        <end position="379"/>
    </location>
</feature>
<evidence type="ECO:0000256" key="1">
    <source>
        <dbReference type="ARBA" id="ARBA00006336"/>
    </source>
</evidence>
<evidence type="ECO:0000313" key="4">
    <source>
        <dbReference type="EMBL" id="RAL08915.1"/>
    </source>
</evidence>
<feature type="region of interest" description="Disordered" evidence="2">
    <location>
        <begin position="276"/>
        <end position="297"/>
    </location>
</feature>